<feature type="compositionally biased region" description="Basic residues" evidence="1">
    <location>
        <begin position="60"/>
        <end position="83"/>
    </location>
</feature>
<organism evidence="2">
    <name type="scientific">uncultured Gemmatimonadaceae bacterium</name>
    <dbReference type="NCBI Taxonomy" id="246130"/>
    <lineage>
        <taxon>Bacteria</taxon>
        <taxon>Pseudomonadati</taxon>
        <taxon>Gemmatimonadota</taxon>
        <taxon>Gemmatimonadia</taxon>
        <taxon>Gemmatimonadales</taxon>
        <taxon>Gemmatimonadaceae</taxon>
        <taxon>environmental samples</taxon>
    </lineage>
</organism>
<sequence length="89" mass="9290">ASPARRRDLLDRGRLLRDRAVVHPPWRAARLACDGRPDGAACAARARGGVGGGPGGRARAGARRHLAGHPPPRRGGRASPRPRHGGDGM</sequence>
<evidence type="ECO:0000256" key="1">
    <source>
        <dbReference type="SAM" id="MobiDB-lite"/>
    </source>
</evidence>
<feature type="compositionally biased region" description="Gly residues" evidence="1">
    <location>
        <begin position="48"/>
        <end position="58"/>
    </location>
</feature>
<dbReference type="EMBL" id="CADCTX010000955">
    <property type="protein sequence ID" value="CAA9360720.1"/>
    <property type="molecule type" value="Genomic_DNA"/>
</dbReference>
<name>A0A6J4MLS2_9BACT</name>
<dbReference type="AlphaFoldDB" id="A0A6J4MLS2"/>
<reference evidence="2" key="1">
    <citation type="submission" date="2020-02" db="EMBL/GenBank/DDBJ databases">
        <authorList>
            <person name="Meier V. D."/>
        </authorList>
    </citation>
    <scope>NUCLEOTIDE SEQUENCE</scope>
    <source>
        <strain evidence="2">AVDCRST_MAG40</strain>
    </source>
</reference>
<feature type="compositionally biased region" description="Low complexity" evidence="1">
    <location>
        <begin position="38"/>
        <end position="47"/>
    </location>
</feature>
<protein>
    <submittedName>
        <fullName evidence="2">Uncharacterized protein</fullName>
    </submittedName>
</protein>
<gene>
    <name evidence="2" type="ORF">AVDCRST_MAG40-3463</name>
</gene>
<proteinExistence type="predicted"/>
<evidence type="ECO:0000313" key="2">
    <source>
        <dbReference type="EMBL" id="CAA9360720.1"/>
    </source>
</evidence>
<feature type="non-terminal residue" evidence="2">
    <location>
        <position position="1"/>
    </location>
</feature>
<feature type="non-terminal residue" evidence="2">
    <location>
        <position position="89"/>
    </location>
</feature>
<accession>A0A6J4MLS2</accession>
<feature type="region of interest" description="Disordered" evidence="1">
    <location>
        <begin position="38"/>
        <end position="89"/>
    </location>
</feature>